<protein>
    <recommendedName>
        <fullName evidence="3">Peptide N-acetyl-beta-D-glucosaminyl asparaginase amidase A-domain-containing protein</fullName>
    </recommendedName>
</protein>
<keyword evidence="2" id="KW-1185">Reference proteome</keyword>
<accession>A0ABR4I127</accession>
<dbReference type="EMBL" id="JBFXLS010000063">
    <property type="protein sequence ID" value="KAL2821454.1"/>
    <property type="molecule type" value="Genomic_DNA"/>
</dbReference>
<evidence type="ECO:0008006" key="3">
    <source>
        <dbReference type="Google" id="ProtNLM"/>
    </source>
</evidence>
<evidence type="ECO:0000313" key="1">
    <source>
        <dbReference type="EMBL" id="KAL2821454.1"/>
    </source>
</evidence>
<name>A0ABR4I127_9EURO</name>
<sequence>MGDETSKRLQASPGGFSEVTALSQRAINNAMAKLVKDHPEISHVQSKSKRGDALDAQIGQPLISLKVTGSSRASLEYYAKFSSGKLHFNYDPPEDFDVEGWTIAFNVQIDSVKLEPGSDEDKQVRGAIQQAGDFSLTSLFLTFNEGDIIKPDLDHSDFKGAKLDRDDIITFAGILAKWYVNDGPMTDRRKRTIGYGLRTANPESVNKQAPSFSPTSLKFQTYEYIAPGKKDPEEGIPEGDNNMLLYLQMTDKKDFPPEAILPYTGNFVSNGMGGTMCIEKGIFWDRYLLRKTTPQLLHLFNNSTYAWAKSADLTDIEHPDWEVGVGGSGHAGDPDFFAWVSSGLLQWTWGSPSQPEQQIRKRNSYGNESGSIDVTCTTNNSMKTKPGSNLIDVSGKSDIQVYVTCGATCSTSPCAPWACHYTVHVWLEWETAISLNAVDDGGLAISLDLNDSNFKVSWDPLKYSMVGSTYPTRESVEAKQSTLQNTLITELRNSPLRAVEAQLQKDLNNSARFVVPGQGTFHYKNPMFNDNGDLLIEVDYKE</sequence>
<gene>
    <name evidence="1" type="ORF">BDW59DRAFT_164189</name>
</gene>
<evidence type="ECO:0000313" key="2">
    <source>
        <dbReference type="Proteomes" id="UP001610335"/>
    </source>
</evidence>
<dbReference type="Proteomes" id="UP001610335">
    <property type="component" value="Unassembled WGS sequence"/>
</dbReference>
<proteinExistence type="predicted"/>
<comment type="caution">
    <text evidence="1">The sequence shown here is derived from an EMBL/GenBank/DDBJ whole genome shotgun (WGS) entry which is preliminary data.</text>
</comment>
<organism evidence="1 2">
    <name type="scientific">Aspergillus cavernicola</name>
    <dbReference type="NCBI Taxonomy" id="176166"/>
    <lineage>
        <taxon>Eukaryota</taxon>
        <taxon>Fungi</taxon>
        <taxon>Dikarya</taxon>
        <taxon>Ascomycota</taxon>
        <taxon>Pezizomycotina</taxon>
        <taxon>Eurotiomycetes</taxon>
        <taxon>Eurotiomycetidae</taxon>
        <taxon>Eurotiales</taxon>
        <taxon>Aspergillaceae</taxon>
        <taxon>Aspergillus</taxon>
        <taxon>Aspergillus subgen. Nidulantes</taxon>
    </lineage>
</organism>
<reference evidence="1 2" key="1">
    <citation type="submission" date="2024-07" db="EMBL/GenBank/DDBJ databases">
        <title>Section-level genome sequencing and comparative genomics of Aspergillus sections Usti and Cavernicolus.</title>
        <authorList>
            <consortium name="Lawrence Berkeley National Laboratory"/>
            <person name="Nybo J.L."/>
            <person name="Vesth T.C."/>
            <person name="Theobald S."/>
            <person name="Frisvad J.C."/>
            <person name="Larsen T.O."/>
            <person name="Kjaerboelling I."/>
            <person name="Rothschild-Mancinelli K."/>
            <person name="Lyhne E.K."/>
            <person name="Kogle M.E."/>
            <person name="Barry K."/>
            <person name="Clum A."/>
            <person name="Na H."/>
            <person name="Ledsgaard L."/>
            <person name="Lin J."/>
            <person name="Lipzen A."/>
            <person name="Kuo A."/>
            <person name="Riley R."/>
            <person name="Mondo S."/>
            <person name="LaButti K."/>
            <person name="Haridas S."/>
            <person name="Pangalinan J."/>
            <person name="Salamov A.A."/>
            <person name="Simmons B.A."/>
            <person name="Magnuson J.K."/>
            <person name="Chen J."/>
            <person name="Drula E."/>
            <person name="Henrissat B."/>
            <person name="Wiebenga A."/>
            <person name="Lubbers R.J."/>
            <person name="Gomes A.C."/>
            <person name="Makela M.R."/>
            <person name="Stajich J."/>
            <person name="Grigoriev I.V."/>
            <person name="Mortensen U.H."/>
            <person name="De vries R.P."/>
            <person name="Baker S.E."/>
            <person name="Andersen M.R."/>
        </authorList>
    </citation>
    <scope>NUCLEOTIDE SEQUENCE [LARGE SCALE GENOMIC DNA]</scope>
    <source>
        <strain evidence="1 2">CBS 600.67</strain>
    </source>
</reference>